<dbReference type="InterPro" id="IPR039425">
    <property type="entry name" value="RNA_pol_sigma-70-like"/>
</dbReference>
<proteinExistence type="inferred from homology"/>
<dbReference type="EMBL" id="DYUC01000119">
    <property type="protein sequence ID" value="HJG87704.1"/>
    <property type="molecule type" value="Genomic_DNA"/>
</dbReference>
<dbReference type="SUPFAM" id="SSF88659">
    <property type="entry name" value="Sigma3 and sigma4 domains of RNA polymerase sigma factors"/>
    <property type="match status" value="1"/>
</dbReference>
<dbReference type="GO" id="GO:0016987">
    <property type="term" value="F:sigma factor activity"/>
    <property type="evidence" value="ECO:0007669"/>
    <property type="project" value="UniProtKB-KW"/>
</dbReference>
<dbReference type="Gene3D" id="1.10.10.10">
    <property type="entry name" value="Winged helix-like DNA-binding domain superfamily/Winged helix DNA-binding domain"/>
    <property type="match status" value="1"/>
</dbReference>
<dbReference type="Proteomes" id="UP000760668">
    <property type="component" value="Unassembled WGS sequence"/>
</dbReference>
<dbReference type="InterPro" id="IPR013325">
    <property type="entry name" value="RNA_pol_sigma_r2"/>
</dbReference>
<protein>
    <submittedName>
        <fullName evidence="8">RNA polymerase sigma factor</fullName>
    </submittedName>
</protein>
<dbReference type="SUPFAM" id="SSF88946">
    <property type="entry name" value="Sigma2 domain of RNA polymerase sigma factors"/>
    <property type="match status" value="1"/>
</dbReference>
<organism evidence="8 9">
    <name type="scientific">Pseudoflavonifractor capillosus</name>
    <dbReference type="NCBI Taxonomy" id="106588"/>
    <lineage>
        <taxon>Bacteria</taxon>
        <taxon>Bacillati</taxon>
        <taxon>Bacillota</taxon>
        <taxon>Clostridia</taxon>
        <taxon>Eubacteriales</taxon>
        <taxon>Oscillospiraceae</taxon>
        <taxon>Pseudoflavonifractor</taxon>
    </lineage>
</organism>
<evidence type="ECO:0000259" key="6">
    <source>
        <dbReference type="Pfam" id="PF04542"/>
    </source>
</evidence>
<dbReference type="InterPro" id="IPR007627">
    <property type="entry name" value="RNA_pol_sigma70_r2"/>
</dbReference>
<dbReference type="InterPro" id="IPR036388">
    <property type="entry name" value="WH-like_DNA-bd_sf"/>
</dbReference>
<comment type="similarity">
    <text evidence="1">Belongs to the sigma-70 factor family. ECF subfamily.</text>
</comment>
<evidence type="ECO:0000256" key="5">
    <source>
        <dbReference type="ARBA" id="ARBA00023163"/>
    </source>
</evidence>
<keyword evidence="5" id="KW-0804">Transcription</keyword>
<feature type="domain" description="RNA polymerase sigma-70 region 2" evidence="6">
    <location>
        <begin position="22"/>
        <end position="87"/>
    </location>
</feature>
<evidence type="ECO:0000313" key="8">
    <source>
        <dbReference type="EMBL" id="HJG87704.1"/>
    </source>
</evidence>
<dbReference type="RefSeq" id="WP_295370373.1">
    <property type="nucleotide sequence ID" value="NZ_DYUC01000119.1"/>
</dbReference>
<dbReference type="GO" id="GO:0003677">
    <property type="term" value="F:DNA binding"/>
    <property type="evidence" value="ECO:0007669"/>
    <property type="project" value="UniProtKB-KW"/>
</dbReference>
<evidence type="ECO:0000259" key="7">
    <source>
        <dbReference type="Pfam" id="PF08281"/>
    </source>
</evidence>
<dbReference type="PANTHER" id="PTHR43133:SF8">
    <property type="entry name" value="RNA POLYMERASE SIGMA FACTOR HI_1459-RELATED"/>
    <property type="match status" value="1"/>
</dbReference>
<keyword evidence="2" id="KW-0805">Transcription regulation</keyword>
<comment type="caution">
    <text evidence="8">The sequence shown here is derived from an EMBL/GenBank/DDBJ whole genome shotgun (WGS) entry which is preliminary data.</text>
</comment>
<evidence type="ECO:0000256" key="3">
    <source>
        <dbReference type="ARBA" id="ARBA00023082"/>
    </source>
</evidence>
<feature type="domain" description="RNA polymerase sigma factor 70 region 4 type 2" evidence="7">
    <location>
        <begin position="105"/>
        <end position="157"/>
    </location>
</feature>
<evidence type="ECO:0000256" key="1">
    <source>
        <dbReference type="ARBA" id="ARBA00010641"/>
    </source>
</evidence>
<dbReference type="Pfam" id="PF08281">
    <property type="entry name" value="Sigma70_r4_2"/>
    <property type="match status" value="1"/>
</dbReference>
<dbReference type="InterPro" id="IPR013324">
    <property type="entry name" value="RNA_pol_sigma_r3/r4-like"/>
</dbReference>
<gene>
    <name evidence="8" type="ORF">K8V01_11920</name>
</gene>
<keyword evidence="4" id="KW-0238">DNA-binding</keyword>
<dbReference type="Gene3D" id="1.10.1740.10">
    <property type="match status" value="1"/>
</dbReference>
<dbReference type="InterPro" id="IPR014284">
    <property type="entry name" value="RNA_pol_sigma-70_dom"/>
</dbReference>
<name>A0A921MNU1_9FIRM</name>
<dbReference type="AlphaFoldDB" id="A0A921MNU1"/>
<dbReference type="Pfam" id="PF04542">
    <property type="entry name" value="Sigma70_r2"/>
    <property type="match status" value="1"/>
</dbReference>
<dbReference type="NCBIfam" id="TIGR02937">
    <property type="entry name" value="sigma70-ECF"/>
    <property type="match status" value="1"/>
</dbReference>
<accession>A0A921MNU1</accession>
<dbReference type="GO" id="GO:0006352">
    <property type="term" value="P:DNA-templated transcription initiation"/>
    <property type="evidence" value="ECO:0007669"/>
    <property type="project" value="InterPro"/>
</dbReference>
<keyword evidence="3" id="KW-0731">Sigma factor</keyword>
<evidence type="ECO:0000313" key="9">
    <source>
        <dbReference type="Proteomes" id="UP000760668"/>
    </source>
</evidence>
<sequence length="174" mass="20016">MDEQQLQAAFSAGDEAALSAVIARYGHPLLRYCHHILCDYHEAQDAVQDAFFKAWRYRERLRAAPLQPWLYRLAYTACIDQIRRRKRQLFAPPPPPQSDPDYIGEDLRRALLTLRPEERALVFGRVMEGESFEVLAQRHGVSAATARQRYQRARKKLARALAPSHPSCAKEDCL</sequence>
<reference evidence="8" key="1">
    <citation type="journal article" date="2021" name="PeerJ">
        <title>Extensive microbial diversity within the chicken gut microbiome revealed by metagenomics and culture.</title>
        <authorList>
            <person name="Gilroy R."/>
            <person name="Ravi A."/>
            <person name="Getino M."/>
            <person name="Pursley I."/>
            <person name="Horton D.L."/>
            <person name="Alikhan N.F."/>
            <person name="Baker D."/>
            <person name="Gharbi K."/>
            <person name="Hall N."/>
            <person name="Watson M."/>
            <person name="Adriaenssens E.M."/>
            <person name="Foster-Nyarko E."/>
            <person name="Jarju S."/>
            <person name="Secka A."/>
            <person name="Antonio M."/>
            <person name="Oren A."/>
            <person name="Chaudhuri R.R."/>
            <person name="La Ragione R."/>
            <person name="Hildebrand F."/>
            <person name="Pallen M.J."/>
        </authorList>
    </citation>
    <scope>NUCLEOTIDE SEQUENCE</scope>
    <source>
        <strain evidence="8">CHK179-5677</strain>
    </source>
</reference>
<reference evidence="8" key="2">
    <citation type="submission" date="2021-09" db="EMBL/GenBank/DDBJ databases">
        <authorList>
            <person name="Gilroy R."/>
        </authorList>
    </citation>
    <scope>NUCLEOTIDE SEQUENCE</scope>
    <source>
        <strain evidence="8">CHK179-5677</strain>
    </source>
</reference>
<evidence type="ECO:0000256" key="4">
    <source>
        <dbReference type="ARBA" id="ARBA00023125"/>
    </source>
</evidence>
<evidence type="ECO:0000256" key="2">
    <source>
        <dbReference type="ARBA" id="ARBA00023015"/>
    </source>
</evidence>
<dbReference type="PANTHER" id="PTHR43133">
    <property type="entry name" value="RNA POLYMERASE ECF-TYPE SIGMA FACTO"/>
    <property type="match status" value="1"/>
</dbReference>
<dbReference type="InterPro" id="IPR013249">
    <property type="entry name" value="RNA_pol_sigma70_r4_t2"/>
</dbReference>